<dbReference type="InterPro" id="IPR001845">
    <property type="entry name" value="HTH_ArsR_DNA-bd_dom"/>
</dbReference>
<dbReference type="SUPFAM" id="SSF46785">
    <property type="entry name" value="Winged helix' DNA-binding domain"/>
    <property type="match status" value="1"/>
</dbReference>
<evidence type="ECO:0000313" key="2">
    <source>
        <dbReference type="EMBL" id="CAE6496059.1"/>
    </source>
</evidence>
<name>A0A812F1U9_9ARCH</name>
<protein>
    <submittedName>
        <fullName evidence="2">Transcriptional regulator, ArsR family</fullName>
    </submittedName>
</protein>
<gene>
    <name evidence="2" type="ORF">NUZ5A_50484</name>
</gene>
<dbReference type="PANTHER" id="PTHR38600:SF1">
    <property type="entry name" value="TRANSCRIPTIONAL REGULATORY PROTEIN"/>
    <property type="match status" value="1"/>
</dbReference>
<sequence length="128" mass="14601">MSMEKLVEIKETIKQKAGSASRKPDRDAQRLLLYVFTGMRGGFTRLQILALLCKRPMNTNNIALETGLDYKAVQHHLCILEKNNLVTKMGQKYGALFYISNYLEANVLALDAVLVKLEQQLNRKIVYL</sequence>
<dbReference type="InterPro" id="IPR036390">
    <property type="entry name" value="WH_DNA-bd_sf"/>
</dbReference>
<dbReference type="Pfam" id="PF01022">
    <property type="entry name" value="HTH_5"/>
    <property type="match status" value="1"/>
</dbReference>
<dbReference type="InterPro" id="IPR011991">
    <property type="entry name" value="ArsR-like_HTH"/>
</dbReference>
<proteinExistence type="predicted"/>
<dbReference type="GO" id="GO:0003700">
    <property type="term" value="F:DNA-binding transcription factor activity"/>
    <property type="evidence" value="ECO:0007669"/>
    <property type="project" value="InterPro"/>
</dbReference>
<dbReference type="SMART" id="SM00418">
    <property type="entry name" value="HTH_ARSR"/>
    <property type="match status" value="1"/>
</dbReference>
<dbReference type="AlphaFoldDB" id="A0A812F1U9"/>
<dbReference type="Gene3D" id="1.10.10.10">
    <property type="entry name" value="Winged helix-like DNA-binding domain superfamily/Winged helix DNA-binding domain"/>
    <property type="match status" value="1"/>
</dbReference>
<evidence type="ECO:0000259" key="1">
    <source>
        <dbReference type="SMART" id="SM00418"/>
    </source>
</evidence>
<accession>A0A812F1U9</accession>
<dbReference type="Proteomes" id="UP000655759">
    <property type="component" value="Unassembled WGS sequence"/>
</dbReference>
<dbReference type="CDD" id="cd00090">
    <property type="entry name" value="HTH_ARSR"/>
    <property type="match status" value="1"/>
</dbReference>
<dbReference type="EMBL" id="CAJNAQ010000005">
    <property type="protein sequence ID" value="CAE6496059.1"/>
    <property type="molecule type" value="Genomic_DNA"/>
</dbReference>
<comment type="caution">
    <text evidence="2">The sequence shown here is derived from an EMBL/GenBank/DDBJ whole genome shotgun (WGS) entry which is preliminary data.</text>
</comment>
<reference evidence="2" key="1">
    <citation type="submission" date="2021-02" db="EMBL/GenBank/DDBJ databases">
        <authorList>
            <person name="Han P."/>
        </authorList>
    </citation>
    <scope>NUCLEOTIDE SEQUENCE</scope>
    <source>
        <strain evidence="2">Candidatus Nitrosotenuis uzonensis 5A</strain>
    </source>
</reference>
<evidence type="ECO:0000313" key="3">
    <source>
        <dbReference type="Proteomes" id="UP000655759"/>
    </source>
</evidence>
<feature type="domain" description="HTH arsR-type" evidence="1">
    <location>
        <begin position="41"/>
        <end position="116"/>
    </location>
</feature>
<dbReference type="PANTHER" id="PTHR38600">
    <property type="entry name" value="TRANSCRIPTIONAL REGULATORY PROTEIN"/>
    <property type="match status" value="1"/>
</dbReference>
<organism evidence="2 3">
    <name type="scientific">Candidatus Nitrosotenuis uzonensis</name>
    <dbReference type="NCBI Taxonomy" id="1407055"/>
    <lineage>
        <taxon>Archaea</taxon>
        <taxon>Nitrososphaerota</taxon>
        <taxon>Candidatus Nitrosotenuis</taxon>
    </lineage>
</organism>
<dbReference type="InterPro" id="IPR036388">
    <property type="entry name" value="WH-like_DNA-bd_sf"/>
</dbReference>